<reference evidence="13" key="2">
    <citation type="submission" date="2023-05" db="EMBL/GenBank/DDBJ databases">
        <authorList>
            <person name="Fouks B."/>
        </authorList>
    </citation>
    <scope>NUCLEOTIDE SEQUENCE</scope>
    <source>
        <strain evidence="13">Stay&amp;Tobe</strain>
        <tissue evidence="13">Testes</tissue>
    </source>
</reference>
<evidence type="ECO:0000256" key="1">
    <source>
        <dbReference type="ARBA" id="ARBA00004123"/>
    </source>
</evidence>
<evidence type="ECO:0000256" key="11">
    <source>
        <dbReference type="PROSITE-ProRule" id="PRU00042"/>
    </source>
</evidence>
<keyword evidence="9" id="KW-0804">Transcription</keyword>
<dbReference type="InterPro" id="IPR013087">
    <property type="entry name" value="Znf_C2H2_type"/>
</dbReference>
<dbReference type="PROSITE" id="PS50157">
    <property type="entry name" value="ZINC_FINGER_C2H2_2"/>
    <property type="match status" value="5"/>
</dbReference>
<evidence type="ECO:0000313" key="14">
    <source>
        <dbReference type="Proteomes" id="UP001233999"/>
    </source>
</evidence>
<name>A0AAD7ZLD1_DIPPU</name>
<dbReference type="Proteomes" id="UP001233999">
    <property type="component" value="Unassembled WGS sequence"/>
</dbReference>
<feature type="domain" description="C2H2-type" evidence="12">
    <location>
        <begin position="41"/>
        <end position="68"/>
    </location>
</feature>
<keyword evidence="6" id="KW-0862">Zinc</keyword>
<dbReference type="EMBL" id="JASPKZ010007815">
    <property type="protein sequence ID" value="KAJ9582272.1"/>
    <property type="molecule type" value="Genomic_DNA"/>
</dbReference>
<feature type="domain" description="C2H2-type" evidence="12">
    <location>
        <begin position="13"/>
        <end position="40"/>
    </location>
</feature>
<evidence type="ECO:0000313" key="13">
    <source>
        <dbReference type="EMBL" id="KAJ9582272.1"/>
    </source>
</evidence>
<evidence type="ECO:0000256" key="5">
    <source>
        <dbReference type="ARBA" id="ARBA00022771"/>
    </source>
</evidence>
<dbReference type="GO" id="GO:0008270">
    <property type="term" value="F:zinc ion binding"/>
    <property type="evidence" value="ECO:0007669"/>
    <property type="project" value="UniProtKB-KW"/>
</dbReference>
<sequence length="183" mass="21600">SVHMRIHTGERPYVCQICSHSFITKSALKVHLRVHSGEKPYRCKICDKSFATSSYLAVHIRAHSDEKPFKCDKCDKCFKLQQQLKRHIKYHLKQRLEHQCSKCHRAFRQKNSFHIHNMLGCEGDKKNRRRNYDKVYKCSYCGKHTSCRTGLTRHIRLHTGEKPYGCDMYEEQVKIDLNSISSD</sequence>
<feature type="domain" description="C2H2-type" evidence="12">
    <location>
        <begin position="136"/>
        <end position="163"/>
    </location>
</feature>
<dbReference type="SUPFAM" id="SSF57667">
    <property type="entry name" value="beta-beta-alpha zinc fingers"/>
    <property type="match status" value="3"/>
</dbReference>
<evidence type="ECO:0000256" key="2">
    <source>
        <dbReference type="ARBA" id="ARBA00006991"/>
    </source>
</evidence>
<dbReference type="Gene3D" id="3.30.160.60">
    <property type="entry name" value="Classic Zinc Finger"/>
    <property type="match status" value="4"/>
</dbReference>
<dbReference type="Pfam" id="PF00096">
    <property type="entry name" value="zf-C2H2"/>
    <property type="match status" value="3"/>
</dbReference>
<evidence type="ECO:0000256" key="6">
    <source>
        <dbReference type="ARBA" id="ARBA00022833"/>
    </source>
</evidence>
<evidence type="ECO:0000256" key="4">
    <source>
        <dbReference type="ARBA" id="ARBA00022737"/>
    </source>
</evidence>
<keyword evidence="3" id="KW-0479">Metal-binding</keyword>
<evidence type="ECO:0000256" key="10">
    <source>
        <dbReference type="ARBA" id="ARBA00023242"/>
    </source>
</evidence>
<dbReference type="InterPro" id="IPR036236">
    <property type="entry name" value="Znf_C2H2_sf"/>
</dbReference>
<comment type="subcellular location">
    <subcellularLocation>
        <location evidence="1">Nucleus</location>
    </subcellularLocation>
</comment>
<accession>A0AAD7ZLD1</accession>
<dbReference type="PANTHER" id="PTHR24409">
    <property type="entry name" value="ZINC FINGER PROTEIN 142"/>
    <property type="match status" value="1"/>
</dbReference>
<dbReference type="GO" id="GO:0005634">
    <property type="term" value="C:nucleus"/>
    <property type="evidence" value="ECO:0007669"/>
    <property type="project" value="UniProtKB-SubCell"/>
</dbReference>
<evidence type="ECO:0000256" key="3">
    <source>
        <dbReference type="ARBA" id="ARBA00022723"/>
    </source>
</evidence>
<dbReference type="PANTHER" id="PTHR24409:SF295">
    <property type="entry name" value="AZ2-RELATED"/>
    <property type="match status" value="1"/>
</dbReference>
<keyword evidence="10" id="KW-0539">Nucleus</keyword>
<evidence type="ECO:0000256" key="8">
    <source>
        <dbReference type="ARBA" id="ARBA00023125"/>
    </source>
</evidence>
<dbReference type="AlphaFoldDB" id="A0AAD7ZLD1"/>
<keyword evidence="8" id="KW-0238">DNA-binding</keyword>
<comment type="caution">
    <text evidence="13">The sequence shown here is derived from an EMBL/GenBank/DDBJ whole genome shotgun (WGS) entry which is preliminary data.</text>
</comment>
<feature type="domain" description="C2H2-type" evidence="12">
    <location>
        <begin position="98"/>
        <end position="126"/>
    </location>
</feature>
<feature type="domain" description="C2H2-type" evidence="12">
    <location>
        <begin position="69"/>
        <end position="96"/>
    </location>
</feature>
<feature type="non-terminal residue" evidence="13">
    <location>
        <position position="1"/>
    </location>
</feature>
<dbReference type="FunFam" id="3.30.160.60:FF:000624">
    <property type="entry name" value="zinc finger protein 697"/>
    <property type="match status" value="1"/>
</dbReference>
<dbReference type="FunFam" id="3.30.160.60:FF:001506">
    <property type="entry name" value="Zinc finger protein"/>
    <property type="match status" value="1"/>
</dbReference>
<keyword evidence="4" id="KW-0677">Repeat</keyword>
<proteinExistence type="inferred from homology"/>
<dbReference type="GO" id="GO:0000981">
    <property type="term" value="F:DNA-binding transcription factor activity, RNA polymerase II-specific"/>
    <property type="evidence" value="ECO:0007669"/>
    <property type="project" value="TreeGrafter"/>
</dbReference>
<dbReference type="PROSITE" id="PS00028">
    <property type="entry name" value="ZINC_FINGER_C2H2_1"/>
    <property type="match status" value="3"/>
</dbReference>
<comment type="similarity">
    <text evidence="2">Belongs to the krueppel C2H2-type zinc-finger protein family.</text>
</comment>
<organism evidence="13 14">
    <name type="scientific">Diploptera punctata</name>
    <name type="common">Pacific beetle cockroach</name>
    <dbReference type="NCBI Taxonomy" id="6984"/>
    <lineage>
        <taxon>Eukaryota</taxon>
        <taxon>Metazoa</taxon>
        <taxon>Ecdysozoa</taxon>
        <taxon>Arthropoda</taxon>
        <taxon>Hexapoda</taxon>
        <taxon>Insecta</taxon>
        <taxon>Pterygota</taxon>
        <taxon>Neoptera</taxon>
        <taxon>Polyneoptera</taxon>
        <taxon>Dictyoptera</taxon>
        <taxon>Blattodea</taxon>
        <taxon>Blaberoidea</taxon>
        <taxon>Blaberidae</taxon>
        <taxon>Diplopterinae</taxon>
        <taxon>Diploptera</taxon>
    </lineage>
</organism>
<protein>
    <recommendedName>
        <fullName evidence="12">C2H2-type domain-containing protein</fullName>
    </recommendedName>
</protein>
<evidence type="ECO:0000256" key="7">
    <source>
        <dbReference type="ARBA" id="ARBA00023015"/>
    </source>
</evidence>
<dbReference type="FunFam" id="3.30.160.60:FF:000290">
    <property type="entry name" value="Zinc finger protein 697 isoform X1"/>
    <property type="match status" value="1"/>
</dbReference>
<keyword evidence="14" id="KW-1185">Reference proteome</keyword>
<keyword evidence="5 11" id="KW-0863">Zinc-finger</keyword>
<evidence type="ECO:0000259" key="12">
    <source>
        <dbReference type="PROSITE" id="PS50157"/>
    </source>
</evidence>
<keyword evidence="7" id="KW-0805">Transcription regulation</keyword>
<reference evidence="13" key="1">
    <citation type="journal article" date="2023" name="IScience">
        <title>Live-bearing cockroach genome reveals convergent evolutionary mechanisms linked to viviparity in insects and beyond.</title>
        <authorList>
            <person name="Fouks B."/>
            <person name="Harrison M.C."/>
            <person name="Mikhailova A.A."/>
            <person name="Marchal E."/>
            <person name="English S."/>
            <person name="Carruthers M."/>
            <person name="Jennings E.C."/>
            <person name="Chiamaka E.L."/>
            <person name="Frigard R.A."/>
            <person name="Pippel M."/>
            <person name="Attardo G.M."/>
            <person name="Benoit J.B."/>
            <person name="Bornberg-Bauer E."/>
            <person name="Tobe S.S."/>
        </authorList>
    </citation>
    <scope>NUCLEOTIDE SEQUENCE</scope>
    <source>
        <strain evidence="13">Stay&amp;Tobe</strain>
    </source>
</reference>
<evidence type="ECO:0000256" key="9">
    <source>
        <dbReference type="ARBA" id="ARBA00023163"/>
    </source>
</evidence>
<dbReference type="GO" id="GO:0000977">
    <property type="term" value="F:RNA polymerase II transcription regulatory region sequence-specific DNA binding"/>
    <property type="evidence" value="ECO:0007669"/>
    <property type="project" value="TreeGrafter"/>
</dbReference>
<gene>
    <name evidence="13" type="ORF">L9F63_003401</name>
</gene>
<dbReference type="SMART" id="SM00355">
    <property type="entry name" value="ZnF_C2H2"/>
    <property type="match status" value="5"/>
</dbReference>